<accession>A0A4Z2F1G2</accession>
<dbReference type="EMBL" id="SRLO01001877">
    <property type="protein sequence ID" value="TNN34868.1"/>
    <property type="molecule type" value="Genomic_DNA"/>
</dbReference>
<dbReference type="Proteomes" id="UP000314294">
    <property type="component" value="Unassembled WGS sequence"/>
</dbReference>
<comment type="caution">
    <text evidence="1">The sequence shown here is derived from an EMBL/GenBank/DDBJ whole genome shotgun (WGS) entry which is preliminary data.</text>
</comment>
<evidence type="ECO:0000313" key="1">
    <source>
        <dbReference type="EMBL" id="TNN34868.1"/>
    </source>
</evidence>
<keyword evidence="2" id="KW-1185">Reference proteome</keyword>
<gene>
    <name evidence="1" type="ORF">EYF80_054974</name>
</gene>
<protein>
    <submittedName>
        <fullName evidence="1">Uncharacterized protein</fullName>
    </submittedName>
</protein>
<dbReference type="AlphaFoldDB" id="A0A4Z2F1G2"/>
<evidence type="ECO:0000313" key="2">
    <source>
        <dbReference type="Proteomes" id="UP000314294"/>
    </source>
</evidence>
<proteinExistence type="predicted"/>
<organism evidence="1 2">
    <name type="scientific">Liparis tanakae</name>
    <name type="common">Tanaka's snailfish</name>
    <dbReference type="NCBI Taxonomy" id="230148"/>
    <lineage>
        <taxon>Eukaryota</taxon>
        <taxon>Metazoa</taxon>
        <taxon>Chordata</taxon>
        <taxon>Craniata</taxon>
        <taxon>Vertebrata</taxon>
        <taxon>Euteleostomi</taxon>
        <taxon>Actinopterygii</taxon>
        <taxon>Neopterygii</taxon>
        <taxon>Teleostei</taxon>
        <taxon>Neoteleostei</taxon>
        <taxon>Acanthomorphata</taxon>
        <taxon>Eupercaria</taxon>
        <taxon>Perciformes</taxon>
        <taxon>Cottioidei</taxon>
        <taxon>Cottales</taxon>
        <taxon>Liparidae</taxon>
        <taxon>Liparis</taxon>
    </lineage>
</organism>
<name>A0A4Z2F1G2_9TELE</name>
<sequence>MYWGRVTETRSAAAVFSLPIPIPRSEALGNRPVFRCFLKEPVGPGCRIPSRLAKVSGLV</sequence>
<reference evidence="1 2" key="1">
    <citation type="submission" date="2019-03" db="EMBL/GenBank/DDBJ databases">
        <title>First draft genome of Liparis tanakae, snailfish: a comprehensive survey of snailfish specific genes.</title>
        <authorList>
            <person name="Kim W."/>
            <person name="Song I."/>
            <person name="Jeong J.-H."/>
            <person name="Kim D."/>
            <person name="Kim S."/>
            <person name="Ryu S."/>
            <person name="Song J.Y."/>
            <person name="Lee S.K."/>
        </authorList>
    </citation>
    <scope>NUCLEOTIDE SEQUENCE [LARGE SCALE GENOMIC DNA]</scope>
    <source>
        <tissue evidence="1">Muscle</tissue>
    </source>
</reference>